<dbReference type="EMBL" id="JAADZU010000001">
    <property type="protein sequence ID" value="NDK88005.1"/>
    <property type="molecule type" value="Genomic_DNA"/>
</dbReference>
<evidence type="ECO:0000313" key="2">
    <source>
        <dbReference type="EMBL" id="NDK88005.1"/>
    </source>
</evidence>
<gene>
    <name evidence="2" type="ORF">GYA93_00185</name>
</gene>
<keyword evidence="1" id="KW-0812">Transmembrane</keyword>
<dbReference type="AlphaFoldDB" id="A0A7K3LIB8"/>
<organism evidence="2 3">
    <name type="scientific">Gordonia desulfuricans</name>
    <dbReference type="NCBI Taxonomy" id="89051"/>
    <lineage>
        <taxon>Bacteria</taxon>
        <taxon>Bacillati</taxon>
        <taxon>Actinomycetota</taxon>
        <taxon>Actinomycetes</taxon>
        <taxon>Mycobacteriales</taxon>
        <taxon>Gordoniaceae</taxon>
        <taxon>Gordonia</taxon>
    </lineage>
</organism>
<keyword evidence="3" id="KW-1185">Reference proteome</keyword>
<sequence>MSPAPPRSPGDPLRAMSEDADDIVADAGRLRAAVAQADGAAPSALTAASIADAVVAVRRTRLVLAQALDAVGDVVGGDDDPTSPLGHARMAARRLVARTGSEVGHVFGDRPHSILIRVVITLATSLALVVFYRLTGWADYAERGSLSLYLFGAVIGSVVCTNALCFEADRVLGELADGERLWRILIAKNLTMGGLVTVAAAPVIALLAVTTDLETIAVIDQFVVMVLIWLGVGNLLSVISPLRHEPLGARLHDGTWRAYLLSFGISYGVGLTVNLMIYWRLWARESATERFGAPSWSLQLLMLASGTLIWILLSVLAVSSSRLPSVRQLLGREMLSRGTLPTTAD</sequence>
<feature type="transmembrane region" description="Helical" evidence="1">
    <location>
        <begin position="299"/>
        <end position="318"/>
    </location>
</feature>
<evidence type="ECO:0000313" key="3">
    <source>
        <dbReference type="Proteomes" id="UP000466307"/>
    </source>
</evidence>
<evidence type="ECO:0000256" key="1">
    <source>
        <dbReference type="SAM" id="Phobius"/>
    </source>
</evidence>
<feature type="transmembrane region" description="Helical" evidence="1">
    <location>
        <begin position="114"/>
        <end position="134"/>
    </location>
</feature>
<keyword evidence="1" id="KW-1133">Transmembrane helix</keyword>
<feature type="transmembrane region" description="Helical" evidence="1">
    <location>
        <begin position="215"/>
        <end position="237"/>
    </location>
</feature>
<dbReference type="RefSeq" id="WP_059037017.1">
    <property type="nucleotide sequence ID" value="NZ_JAADZU010000001.1"/>
</dbReference>
<proteinExistence type="predicted"/>
<keyword evidence="1" id="KW-0472">Membrane</keyword>
<feature type="transmembrane region" description="Helical" evidence="1">
    <location>
        <begin position="186"/>
        <end position="209"/>
    </location>
</feature>
<name>A0A7K3LIB8_9ACTN</name>
<dbReference type="Proteomes" id="UP000466307">
    <property type="component" value="Unassembled WGS sequence"/>
</dbReference>
<protein>
    <submittedName>
        <fullName evidence="2">Uncharacterized protein</fullName>
    </submittedName>
</protein>
<feature type="transmembrane region" description="Helical" evidence="1">
    <location>
        <begin position="146"/>
        <end position="165"/>
    </location>
</feature>
<accession>A0A7K3LIB8</accession>
<comment type="caution">
    <text evidence="2">The sequence shown here is derived from an EMBL/GenBank/DDBJ whole genome shotgun (WGS) entry which is preliminary data.</text>
</comment>
<feature type="transmembrane region" description="Helical" evidence="1">
    <location>
        <begin position="258"/>
        <end position="279"/>
    </location>
</feature>
<reference evidence="2 3" key="1">
    <citation type="submission" date="2020-01" db="EMBL/GenBank/DDBJ databases">
        <title>Investigation of new actinobacteria for the biodesulphurisation of diesel fuel.</title>
        <authorList>
            <person name="Athi Narayanan S.M."/>
        </authorList>
    </citation>
    <scope>NUCLEOTIDE SEQUENCE [LARGE SCALE GENOMIC DNA]</scope>
    <source>
        <strain evidence="2 3">213E</strain>
    </source>
</reference>